<evidence type="ECO:0000256" key="1">
    <source>
        <dbReference type="ARBA" id="ARBA00023002"/>
    </source>
</evidence>
<dbReference type="InterPro" id="IPR023210">
    <property type="entry name" value="NADP_OxRdtase_dom"/>
</dbReference>
<keyword evidence="1" id="KW-0560">Oxidoreductase</keyword>
<dbReference type="AlphaFoldDB" id="A0A1L0B6L2"/>
<dbReference type="PANTHER" id="PTHR42686">
    <property type="entry name" value="GH17980P-RELATED"/>
    <property type="match status" value="1"/>
</dbReference>
<dbReference type="SUPFAM" id="SSF51430">
    <property type="entry name" value="NAD(P)-linked oxidoreductase"/>
    <property type="match status" value="1"/>
</dbReference>
<dbReference type="PANTHER" id="PTHR42686:SF1">
    <property type="entry name" value="GH17980P-RELATED"/>
    <property type="match status" value="1"/>
</dbReference>
<dbReference type="GO" id="GO:0005829">
    <property type="term" value="C:cytosol"/>
    <property type="evidence" value="ECO:0007669"/>
    <property type="project" value="TreeGrafter"/>
</dbReference>
<dbReference type="GO" id="GO:0070485">
    <property type="term" value="P:dehydro-D-arabinono-1,4-lactone biosynthetic process"/>
    <property type="evidence" value="ECO:0007669"/>
    <property type="project" value="TreeGrafter"/>
</dbReference>
<dbReference type="Gene3D" id="3.20.20.100">
    <property type="entry name" value="NADP-dependent oxidoreductase domain"/>
    <property type="match status" value="1"/>
</dbReference>
<proteinExistence type="predicted"/>
<evidence type="ECO:0000313" key="4">
    <source>
        <dbReference type="Proteomes" id="UP000182334"/>
    </source>
</evidence>
<dbReference type="Proteomes" id="UP000182334">
    <property type="component" value="Chromosome I"/>
</dbReference>
<dbReference type="OrthoDB" id="5286008at2759"/>
<dbReference type="STRING" id="45354.A0A1L0B6L2"/>
<sequence length="344" mass="39143">MSEPRQIEDLPPLIIGGAVFNTQYSEDPTKLPIQEIILTAFSKGMNALDTSPYYGQSEELIGDALEKIADEWPRESYFICTKAGRIKLDDFDYSRSWVRKSVLRSLERLHTSYLDLVYMHDIEFVEDEEIFEALKELVALKKEGVIRNFGISAYPVEILLKIAQECNTTYKSEIGPLDAILSYSNGCIQNTKLLSLYDKFFDTGIKKLLNGSILSMSMLRSGKTHDFHPAPKELKEKVDEIAKGLQKEDNVELADLATRFALKRWLFQTGEGKNPQNTVTYPLERNKKLSVVLGVSSLDELDVALESYNTVKNEQGAKDEELFTKVEKQLGPEHYNETWSSGRY</sequence>
<accession>A0A1L0B6L2</accession>
<dbReference type="Pfam" id="PF00248">
    <property type="entry name" value="Aldo_ket_red"/>
    <property type="match status" value="1"/>
</dbReference>
<evidence type="ECO:0000259" key="2">
    <source>
        <dbReference type="Pfam" id="PF00248"/>
    </source>
</evidence>
<reference evidence="3 4" key="1">
    <citation type="submission" date="2016-10" db="EMBL/GenBank/DDBJ databases">
        <authorList>
            <person name="de Groot N.N."/>
        </authorList>
    </citation>
    <scope>NUCLEOTIDE SEQUENCE [LARGE SCALE GENOMIC DNA]</scope>
    <source>
        <strain evidence="3 4">CBS 141442</strain>
    </source>
</reference>
<keyword evidence="4" id="KW-1185">Reference proteome</keyword>
<evidence type="ECO:0000313" key="3">
    <source>
        <dbReference type="EMBL" id="SGZ46617.1"/>
    </source>
</evidence>
<feature type="domain" description="NADP-dependent oxidoreductase" evidence="2">
    <location>
        <begin position="12"/>
        <end position="314"/>
    </location>
</feature>
<organism evidence="3 4">
    <name type="scientific">Sungouiella intermedia</name>
    <dbReference type="NCBI Taxonomy" id="45354"/>
    <lineage>
        <taxon>Eukaryota</taxon>
        <taxon>Fungi</taxon>
        <taxon>Dikarya</taxon>
        <taxon>Ascomycota</taxon>
        <taxon>Saccharomycotina</taxon>
        <taxon>Pichiomycetes</taxon>
        <taxon>Metschnikowiaceae</taxon>
        <taxon>Sungouiella</taxon>
    </lineage>
</organism>
<dbReference type="EMBL" id="LT635756">
    <property type="protein sequence ID" value="SGZ46617.1"/>
    <property type="molecule type" value="Genomic_DNA"/>
</dbReference>
<dbReference type="InterPro" id="IPR044480">
    <property type="entry name" value="Ara2-like"/>
</dbReference>
<protein>
    <submittedName>
        <fullName evidence="3">CIC11C00000001779</fullName>
    </submittedName>
</protein>
<gene>
    <name evidence="3" type="ORF">SAMEA4029010_CIC11G00000001779</name>
</gene>
<name>A0A1L0B6L2_9ASCO</name>
<dbReference type="GO" id="GO:0045290">
    <property type="term" value="F:D-arabinose 1-dehydrogenase [NAD(P)+] activity"/>
    <property type="evidence" value="ECO:0007669"/>
    <property type="project" value="InterPro"/>
</dbReference>
<dbReference type="InterPro" id="IPR036812">
    <property type="entry name" value="NAD(P)_OxRdtase_dom_sf"/>
</dbReference>
<dbReference type="InterPro" id="IPR020471">
    <property type="entry name" value="AKR"/>
</dbReference>
<dbReference type="CDD" id="cd19164">
    <property type="entry name" value="AKR_ARA2"/>
    <property type="match status" value="1"/>
</dbReference>